<dbReference type="Proteomes" id="UP000253940">
    <property type="component" value="Chromosome"/>
</dbReference>
<evidence type="ECO:0000313" key="2">
    <source>
        <dbReference type="EMBL" id="AXI02135.1"/>
    </source>
</evidence>
<dbReference type="RefSeq" id="WP_114898245.1">
    <property type="nucleotide sequence ID" value="NZ_CP031222.1"/>
</dbReference>
<dbReference type="Pfam" id="PF18588">
    <property type="entry name" value="WcbI"/>
    <property type="match status" value="1"/>
</dbReference>
<protein>
    <recommendedName>
        <fullName evidence="1">Polysaccharide biosynthesis enzyme WcbI domain-containing protein</fullName>
    </recommendedName>
</protein>
<proteinExistence type="predicted"/>
<sequence length="384" mass="44943">MVTRDEVIWCYRLILGREPESEEAIVHQQQYEDLETLRAFFLQSSEYKEKISIKPSIQQLETVEFKTMPEVSNVVTQKTVPVNSIKEINQSDREEKWIVISNCQTVGIANSLSLLCANVTVEPCDIWQLTKNREYWEAKLPEYDQLIILADIRHINVIDLSPYQNITWFPSFLFRAFHPDLCYVTSPDGHIKTPMDEYNSCLAFAAYKSNLTIHQTKNLYNNEVYQAVGFYNFWQAEKEQLFRRFDDFDLDIRSSFVQWARQGSFMYSGNHPKVNAIYDIATLIARKIRGKHFETTIRPHDNLAVGPIYPIYPEIAENLGLKDGSYLFKPISAYKLFDLDEFLEGSFGAYEKYNADALMIHDQYVHPYENAMKYIAERKYEQSI</sequence>
<evidence type="ECO:0000259" key="1">
    <source>
        <dbReference type="Pfam" id="PF18588"/>
    </source>
</evidence>
<dbReference type="EMBL" id="CP031222">
    <property type="protein sequence ID" value="AXI02135.1"/>
    <property type="molecule type" value="Genomic_DNA"/>
</dbReference>
<organism evidence="2 3">
    <name type="scientific">Aquirhabdus parva</name>
    <dbReference type="NCBI Taxonomy" id="2283318"/>
    <lineage>
        <taxon>Bacteria</taxon>
        <taxon>Pseudomonadati</taxon>
        <taxon>Pseudomonadota</taxon>
        <taxon>Gammaproteobacteria</taxon>
        <taxon>Moraxellales</taxon>
        <taxon>Moraxellaceae</taxon>
        <taxon>Aquirhabdus</taxon>
    </lineage>
</organism>
<accession>A0A345P4C6</accession>
<evidence type="ECO:0000313" key="3">
    <source>
        <dbReference type="Proteomes" id="UP000253940"/>
    </source>
</evidence>
<dbReference type="InterPro" id="IPR041307">
    <property type="entry name" value="WcbI"/>
</dbReference>
<name>A0A345P4C6_9GAMM</name>
<dbReference type="AlphaFoldDB" id="A0A345P4C6"/>
<keyword evidence="3" id="KW-1185">Reference proteome</keyword>
<feature type="domain" description="Polysaccharide biosynthesis enzyme WcbI" evidence="1">
    <location>
        <begin position="96"/>
        <end position="288"/>
    </location>
</feature>
<dbReference type="OrthoDB" id="7981249at2"/>
<gene>
    <name evidence="2" type="ORF">HYN46_04255</name>
</gene>
<reference evidence="2 3" key="1">
    <citation type="submission" date="2018-07" db="EMBL/GenBank/DDBJ databases">
        <title>Genome sequencing of Moraxellaceae gen. HYN0046.</title>
        <authorList>
            <person name="Kim M."/>
            <person name="Yi H."/>
        </authorList>
    </citation>
    <scope>NUCLEOTIDE SEQUENCE [LARGE SCALE GENOMIC DNA]</scope>
    <source>
        <strain evidence="2 3">HYN0046</strain>
    </source>
</reference>
<dbReference type="KEGG" id="mbah:HYN46_04255"/>